<dbReference type="NCBIfam" id="TIGR00413">
    <property type="entry name" value="rlpA"/>
    <property type="match status" value="1"/>
</dbReference>
<accession>A0A840W2E3</accession>
<keyword evidence="6" id="KW-1133">Transmembrane helix</keyword>
<evidence type="ECO:0000256" key="4">
    <source>
        <dbReference type="RuleBase" id="RU003495"/>
    </source>
</evidence>
<dbReference type="CDD" id="cd22268">
    <property type="entry name" value="DPBB_RlpA-like"/>
    <property type="match status" value="1"/>
</dbReference>
<feature type="compositionally biased region" description="Polar residues" evidence="5">
    <location>
        <begin position="83"/>
        <end position="103"/>
    </location>
</feature>
<dbReference type="PANTHER" id="PTHR34183:SF8">
    <property type="entry name" value="ENDOLYTIC PEPTIDOGLYCAN TRANSGLYCOSYLASE RLPA-RELATED"/>
    <property type="match status" value="1"/>
</dbReference>
<evidence type="ECO:0000256" key="5">
    <source>
        <dbReference type="SAM" id="MobiDB-lite"/>
    </source>
</evidence>
<dbReference type="RefSeq" id="WP_184363317.1">
    <property type="nucleotide sequence ID" value="NZ_BAAAKM010000145.1"/>
</dbReference>
<feature type="transmembrane region" description="Helical" evidence="6">
    <location>
        <begin position="56"/>
        <end position="79"/>
    </location>
</feature>
<name>A0A840W2E3_9ACTN</name>
<protein>
    <recommendedName>
        <fullName evidence="3">Probable endolytic peptidoglycan transglycosylase RlpA</fullName>
        <ecNumber evidence="3">4.2.2.-</ecNumber>
    </recommendedName>
</protein>
<dbReference type="InterPro" id="IPR036908">
    <property type="entry name" value="RlpA-like_sf"/>
</dbReference>
<feature type="compositionally biased region" description="Acidic residues" evidence="5">
    <location>
        <begin position="105"/>
        <end position="115"/>
    </location>
</feature>
<comment type="caution">
    <text evidence="8">The sequence shown here is derived from an EMBL/GenBank/DDBJ whole genome shotgun (WGS) entry which is preliminary data.</text>
</comment>
<dbReference type="InterPro" id="IPR012997">
    <property type="entry name" value="RplA"/>
</dbReference>
<dbReference type="GO" id="GO:0008932">
    <property type="term" value="F:lytic endotransglycosylase activity"/>
    <property type="evidence" value="ECO:0007669"/>
    <property type="project" value="UniProtKB-UniRule"/>
</dbReference>
<feature type="region of interest" description="Disordered" evidence="5">
    <location>
        <begin position="1"/>
        <end position="21"/>
    </location>
</feature>
<dbReference type="Pfam" id="PF03330">
    <property type="entry name" value="DPBB_1"/>
    <property type="match status" value="1"/>
</dbReference>
<dbReference type="PANTHER" id="PTHR34183">
    <property type="entry name" value="ENDOLYTIC PEPTIDOGLYCAN TRANSGLYCOSYLASE RLPA"/>
    <property type="match status" value="1"/>
</dbReference>
<keyword evidence="6" id="KW-0472">Membrane</keyword>
<gene>
    <name evidence="3" type="primary">rlpA</name>
    <name evidence="8" type="ORF">HNR07_001359</name>
</gene>
<keyword evidence="2 3" id="KW-0961">Cell wall biogenesis/degradation</keyword>
<dbReference type="SUPFAM" id="SSF50685">
    <property type="entry name" value="Barwin-like endoglucanases"/>
    <property type="match status" value="1"/>
</dbReference>
<keyword evidence="6" id="KW-0812">Transmembrane</keyword>
<dbReference type="InterPro" id="IPR009009">
    <property type="entry name" value="RlpA-like_DPBB"/>
</dbReference>
<evidence type="ECO:0000256" key="1">
    <source>
        <dbReference type="ARBA" id="ARBA00023239"/>
    </source>
</evidence>
<comment type="similarity">
    <text evidence="3 4">Belongs to the RlpA family.</text>
</comment>
<dbReference type="InterPro" id="IPR034718">
    <property type="entry name" value="RlpA"/>
</dbReference>
<organism evidence="8 9">
    <name type="scientific">Nocardiopsis metallicus</name>
    <dbReference type="NCBI Taxonomy" id="179819"/>
    <lineage>
        <taxon>Bacteria</taxon>
        <taxon>Bacillati</taxon>
        <taxon>Actinomycetota</taxon>
        <taxon>Actinomycetes</taxon>
        <taxon>Streptosporangiales</taxon>
        <taxon>Nocardiopsidaceae</taxon>
        <taxon>Nocardiopsis</taxon>
    </lineage>
</organism>
<keyword evidence="1 3" id="KW-0456">Lyase</keyword>
<evidence type="ECO:0000313" key="8">
    <source>
        <dbReference type="EMBL" id="MBB5490222.1"/>
    </source>
</evidence>
<feature type="domain" description="RlpA-like protein double-psi beta-barrel" evidence="7">
    <location>
        <begin position="171"/>
        <end position="256"/>
    </location>
</feature>
<feature type="compositionally biased region" description="Acidic residues" evidence="5">
    <location>
        <begin position="138"/>
        <end position="147"/>
    </location>
</feature>
<dbReference type="GO" id="GO:0000270">
    <property type="term" value="P:peptidoglycan metabolic process"/>
    <property type="evidence" value="ECO:0007669"/>
    <property type="project" value="UniProtKB-UniRule"/>
</dbReference>
<sequence length="261" mass="26561">MGKHEPQIPPADGPQAHYEGDHEAEYAAEYEAATEAAHAVGPRQAAARSRSRKKRALVVASAASLTLVVGGTAAAAVIVSGGDPQSATSAAGIPQAQTQTLSVQDIEEAPEPAEGTEERSQAAAPQALTASGSGIHEEPEEEQEPEPEAPSNDSGTSEGASEGTGQGGTCEASFYGDGFHGATTANGETFDTYGMTAAHKTLPFNTMVKVTNPNNGKSVTVRINDRGPFIAGRCLDLSTAAFDEIIGTGAGVGTVAWEVVG</sequence>
<feature type="region of interest" description="Disordered" evidence="5">
    <location>
        <begin position="82"/>
        <end position="172"/>
    </location>
</feature>
<dbReference type="Gene3D" id="2.40.40.10">
    <property type="entry name" value="RlpA-like domain"/>
    <property type="match status" value="1"/>
</dbReference>
<proteinExistence type="inferred from homology"/>
<evidence type="ECO:0000256" key="3">
    <source>
        <dbReference type="HAMAP-Rule" id="MF_02071"/>
    </source>
</evidence>
<keyword evidence="9" id="KW-1185">Reference proteome</keyword>
<dbReference type="GO" id="GO:0071555">
    <property type="term" value="P:cell wall organization"/>
    <property type="evidence" value="ECO:0007669"/>
    <property type="project" value="UniProtKB-KW"/>
</dbReference>
<evidence type="ECO:0000256" key="6">
    <source>
        <dbReference type="SAM" id="Phobius"/>
    </source>
</evidence>
<dbReference type="HAMAP" id="MF_02071">
    <property type="entry name" value="RlpA"/>
    <property type="match status" value="1"/>
</dbReference>
<dbReference type="AlphaFoldDB" id="A0A840W2E3"/>
<keyword evidence="8" id="KW-0449">Lipoprotein</keyword>
<dbReference type="EC" id="4.2.2.-" evidence="3"/>
<dbReference type="Proteomes" id="UP000579647">
    <property type="component" value="Unassembled WGS sequence"/>
</dbReference>
<dbReference type="EMBL" id="JACHDO010000001">
    <property type="protein sequence ID" value="MBB5490222.1"/>
    <property type="molecule type" value="Genomic_DNA"/>
</dbReference>
<reference evidence="8 9" key="1">
    <citation type="submission" date="2020-08" db="EMBL/GenBank/DDBJ databases">
        <title>Sequencing the genomes of 1000 actinobacteria strains.</title>
        <authorList>
            <person name="Klenk H.-P."/>
        </authorList>
    </citation>
    <scope>NUCLEOTIDE SEQUENCE [LARGE SCALE GENOMIC DNA]</scope>
    <source>
        <strain evidence="8 9">DSM 44598</strain>
    </source>
</reference>
<evidence type="ECO:0000313" key="9">
    <source>
        <dbReference type="Proteomes" id="UP000579647"/>
    </source>
</evidence>
<comment type="function">
    <text evidence="3">Lytic transglycosylase with a strong preference for naked glycan strands that lack stem peptides.</text>
</comment>
<evidence type="ECO:0000256" key="2">
    <source>
        <dbReference type="ARBA" id="ARBA00023316"/>
    </source>
</evidence>
<evidence type="ECO:0000259" key="7">
    <source>
        <dbReference type="Pfam" id="PF03330"/>
    </source>
</evidence>